<accession>A0ABQ5W7H6</accession>
<dbReference type="InterPro" id="IPR052564">
    <property type="entry name" value="N-acetyltrans/Recomb-assoc"/>
</dbReference>
<dbReference type="PANTHER" id="PTHR43451">
    <property type="entry name" value="ACETYLTRANSFERASE (GNAT) FAMILY PROTEIN"/>
    <property type="match status" value="1"/>
</dbReference>
<keyword evidence="3" id="KW-1185">Reference proteome</keyword>
<proteinExistence type="predicted"/>
<dbReference type="Proteomes" id="UP001156691">
    <property type="component" value="Unassembled WGS sequence"/>
</dbReference>
<dbReference type="Pfam" id="PF13673">
    <property type="entry name" value="Acetyltransf_10"/>
    <property type="match status" value="1"/>
</dbReference>
<dbReference type="PANTHER" id="PTHR43451:SF1">
    <property type="entry name" value="ACETYLTRANSFERASE"/>
    <property type="match status" value="1"/>
</dbReference>
<evidence type="ECO:0000313" key="2">
    <source>
        <dbReference type="EMBL" id="GLQ55718.1"/>
    </source>
</evidence>
<name>A0ABQ5W7H6_9HYPH</name>
<dbReference type="Gene3D" id="3.40.630.30">
    <property type="match status" value="1"/>
</dbReference>
<dbReference type="CDD" id="cd04301">
    <property type="entry name" value="NAT_SF"/>
    <property type="match status" value="1"/>
</dbReference>
<evidence type="ECO:0000259" key="1">
    <source>
        <dbReference type="PROSITE" id="PS51186"/>
    </source>
</evidence>
<dbReference type="RefSeq" id="WP_284341135.1">
    <property type="nucleotide sequence ID" value="NZ_BSNS01000012.1"/>
</dbReference>
<evidence type="ECO:0000313" key="3">
    <source>
        <dbReference type="Proteomes" id="UP001156691"/>
    </source>
</evidence>
<feature type="domain" description="N-acetyltransferase" evidence="1">
    <location>
        <begin position="3"/>
        <end position="155"/>
    </location>
</feature>
<dbReference type="SUPFAM" id="SSF55729">
    <property type="entry name" value="Acyl-CoA N-acyltransferases (Nat)"/>
    <property type="match status" value="1"/>
</dbReference>
<dbReference type="InterPro" id="IPR016181">
    <property type="entry name" value="Acyl_CoA_acyltransferase"/>
</dbReference>
<comment type="caution">
    <text evidence="2">The sequence shown here is derived from an EMBL/GenBank/DDBJ whole genome shotgun (WGS) entry which is preliminary data.</text>
</comment>
<dbReference type="InterPro" id="IPR000182">
    <property type="entry name" value="GNAT_dom"/>
</dbReference>
<dbReference type="EMBL" id="BSNS01000012">
    <property type="protein sequence ID" value="GLQ55718.1"/>
    <property type="molecule type" value="Genomic_DNA"/>
</dbReference>
<sequence length="159" mass="17930">MEIVVRSYTIKDVDVTIEIFLRAIREVCSRDYTPAQVDAWAKVEDGAVWAARRASRPTWIAHIGAQAVGFADLTSDGLLDMMFVHPEFQGLGIASRLLESVENEAQRQGFARVHTEASKTARPFFERRGFHVLKAQTVEKRGQRLENFLMEKSCHAGLP</sequence>
<protein>
    <submittedName>
        <fullName evidence="2">Acetyltransferase</fullName>
    </submittedName>
</protein>
<dbReference type="PROSITE" id="PS51186">
    <property type="entry name" value="GNAT"/>
    <property type="match status" value="1"/>
</dbReference>
<gene>
    <name evidence="2" type="ORF">GCM10010862_29770</name>
</gene>
<organism evidence="2 3">
    <name type="scientific">Devosia nitrariae</name>
    <dbReference type="NCBI Taxonomy" id="2071872"/>
    <lineage>
        <taxon>Bacteria</taxon>
        <taxon>Pseudomonadati</taxon>
        <taxon>Pseudomonadota</taxon>
        <taxon>Alphaproteobacteria</taxon>
        <taxon>Hyphomicrobiales</taxon>
        <taxon>Devosiaceae</taxon>
        <taxon>Devosia</taxon>
    </lineage>
</organism>
<reference evidence="3" key="1">
    <citation type="journal article" date="2019" name="Int. J. Syst. Evol. Microbiol.">
        <title>The Global Catalogue of Microorganisms (GCM) 10K type strain sequencing project: providing services to taxonomists for standard genome sequencing and annotation.</title>
        <authorList>
            <consortium name="The Broad Institute Genomics Platform"/>
            <consortium name="The Broad Institute Genome Sequencing Center for Infectious Disease"/>
            <person name="Wu L."/>
            <person name="Ma J."/>
        </authorList>
    </citation>
    <scope>NUCLEOTIDE SEQUENCE [LARGE SCALE GENOMIC DNA]</scope>
    <source>
        <strain evidence="3">NBRC 112416</strain>
    </source>
</reference>